<proteinExistence type="predicted"/>
<sequence>MSKRSKSFTIGGAVVIALLFASFFLNFSVVTVEADEQIYWSWQDTFGLAWIHSVEKEEWIEFYEIKNDQLLLTHTSFKTFGAGVPSTPNDGKNSVLENGYVTMDIDRMFQSLQLVVSENVQSTFVIEGKEIPLYKLTKNYEAVTISVTNLSLWDMVFKGVKL</sequence>
<dbReference type="Pfam" id="PF08905">
    <property type="entry name" value="DUF1850"/>
    <property type="match status" value="1"/>
</dbReference>
<evidence type="ECO:0000313" key="1">
    <source>
        <dbReference type="EMBL" id="MBD8032450.1"/>
    </source>
</evidence>
<comment type="caution">
    <text evidence="1">The sequence shown here is derived from an EMBL/GenBank/DDBJ whole genome shotgun (WGS) entry which is preliminary data.</text>
</comment>
<organism evidence="1 2">
    <name type="scientific">Solibacillus merdavium</name>
    <dbReference type="NCBI Taxonomy" id="2762218"/>
    <lineage>
        <taxon>Bacteria</taxon>
        <taxon>Bacillati</taxon>
        <taxon>Bacillota</taxon>
        <taxon>Bacilli</taxon>
        <taxon>Bacillales</taxon>
        <taxon>Caryophanaceae</taxon>
        <taxon>Solibacillus</taxon>
    </lineage>
</organism>
<protein>
    <submittedName>
        <fullName evidence="1">DUF1850 domain-containing protein</fullName>
    </submittedName>
</protein>
<dbReference type="EMBL" id="JACSPW010000003">
    <property type="protein sequence ID" value="MBD8032450.1"/>
    <property type="molecule type" value="Genomic_DNA"/>
</dbReference>
<evidence type="ECO:0000313" key="2">
    <source>
        <dbReference type="Proteomes" id="UP000600565"/>
    </source>
</evidence>
<gene>
    <name evidence="1" type="ORF">H9632_05165</name>
</gene>
<accession>A0ABR8XKI5</accession>
<dbReference type="InterPro" id="IPR015001">
    <property type="entry name" value="DUF1850"/>
</dbReference>
<keyword evidence="2" id="KW-1185">Reference proteome</keyword>
<dbReference type="Proteomes" id="UP000600565">
    <property type="component" value="Unassembled WGS sequence"/>
</dbReference>
<name>A0ABR8XKI5_9BACL</name>
<reference evidence="1 2" key="1">
    <citation type="submission" date="2020-08" db="EMBL/GenBank/DDBJ databases">
        <title>A Genomic Blueprint of the Chicken Gut Microbiome.</title>
        <authorList>
            <person name="Gilroy R."/>
            <person name="Ravi A."/>
            <person name="Getino M."/>
            <person name="Pursley I."/>
            <person name="Horton D.L."/>
            <person name="Alikhan N.-F."/>
            <person name="Baker D."/>
            <person name="Gharbi K."/>
            <person name="Hall N."/>
            <person name="Watson M."/>
            <person name="Adriaenssens E.M."/>
            <person name="Foster-Nyarko E."/>
            <person name="Jarju S."/>
            <person name="Secka A."/>
            <person name="Antonio M."/>
            <person name="Oren A."/>
            <person name="Chaudhuri R."/>
            <person name="La Ragione R.M."/>
            <person name="Hildebrand F."/>
            <person name="Pallen M.J."/>
        </authorList>
    </citation>
    <scope>NUCLEOTIDE SEQUENCE [LARGE SCALE GENOMIC DNA]</scope>
    <source>
        <strain evidence="1 2">Sa1YVA6</strain>
    </source>
</reference>